<keyword evidence="1" id="KW-1133">Transmembrane helix</keyword>
<dbReference type="AlphaFoldDB" id="A0A4E0S1Z5"/>
<proteinExistence type="predicted"/>
<evidence type="ECO:0000313" key="3">
    <source>
        <dbReference type="EMBL" id="THD27022.1"/>
    </source>
</evidence>
<keyword evidence="4" id="KW-1185">Reference proteome</keyword>
<sequence length="265" mass="31078">MLEALITWSLVARWLAESACQLCDSFNGYLPQAEKSTKPPILVTYLLSWYLPFLMTIVTLPTLFFVNLFIDNIRSFTWNMISFTALVLTNFINAFRHMWPFIFDNLKEIRTCRSRTSSLPTFHMKDTDFWTYAIGTRSLNEQLQYFFDFLPLSYFVKSRKYFGHIVDMERFYGSKVAEESSRIHERIRECIENDKPGFVQMSLMVRVLMSSAQFLISYIIQKQWELGKMSESRSMDWIIELGCIEMALTFTKSTVNVVMAVCLTS</sequence>
<feature type="transmembrane region" description="Helical" evidence="1">
    <location>
        <begin position="76"/>
        <end position="95"/>
    </location>
</feature>
<feature type="signal peptide" evidence="2">
    <location>
        <begin position="1"/>
        <end position="16"/>
    </location>
</feature>
<gene>
    <name evidence="3" type="ORF">D915_001617</name>
</gene>
<keyword evidence="1" id="KW-0812">Transmembrane</keyword>
<organism evidence="3 4">
    <name type="scientific">Fasciola hepatica</name>
    <name type="common">Liver fluke</name>
    <dbReference type="NCBI Taxonomy" id="6192"/>
    <lineage>
        <taxon>Eukaryota</taxon>
        <taxon>Metazoa</taxon>
        <taxon>Spiralia</taxon>
        <taxon>Lophotrochozoa</taxon>
        <taxon>Platyhelminthes</taxon>
        <taxon>Trematoda</taxon>
        <taxon>Digenea</taxon>
        <taxon>Plagiorchiida</taxon>
        <taxon>Echinostomata</taxon>
        <taxon>Echinostomatoidea</taxon>
        <taxon>Fasciolidae</taxon>
        <taxon>Fasciola</taxon>
    </lineage>
</organism>
<evidence type="ECO:0008006" key="5">
    <source>
        <dbReference type="Google" id="ProtNLM"/>
    </source>
</evidence>
<evidence type="ECO:0000313" key="4">
    <source>
        <dbReference type="Proteomes" id="UP000230066"/>
    </source>
</evidence>
<evidence type="ECO:0000256" key="2">
    <source>
        <dbReference type="SAM" id="SignalP"/>
    </source>
</evidence>
<keyword evidence="2" id="KW-0732">Signal</keyword>
<feature type="chain" id="PRO_5020035898" description="Bestrophin homolog" evidence="2">
    <location>
        <begin position="17"/>
        <end position="265"/>
    </location>
</feature>
<dbReference type="Proteomes" id="UP000230066">
    <property type="component" value="Unassembled WGS sequence"/>
</dbReference>
<accession>A0A4E0S1Z5</accession>
<feature type="transmembrane region" description="Helical" evidence="1">
    <location>
        <begin position="42"/>
        <end position="69"/>
    </location>
</feature>
<protein>
    <recommendedName>
        <fullName evidence="5">Bestrophin homolog</fullName>
    </recommendedName>
</protein>
<reference evidence="3" key="1">
    <citation type="submission" date="2019-03" db="EMBL/GenBank/DDBJ databases">
        <title>Improved annotation for the trematode Fasciola hepatica.</title>
        <authorList>
            <person name="Choi Y.-J."/>
            <person name="Martin J."/>
            <person name="Mitreva M."/>
        </authorList>
    </citation>
    <scope>NUCLEOTIDE SEQUENCE [LARGE SCALE GENOMIC DNA]</scope>
</reference>
<evidence type="ECO:0000256" key="1">
    <source>
        <dbReference type="SAM" id="Phobius"/>
    </source>
</evidence>
<dbReference type="EMBL" id="JXXN02000551">
    <property type="protein sequence ID" value="THD27022.1"/>
    <property type="molecule type" value="Genomic_DNA"/>
</dbReference>
<name>A0A4E0S1Z5_FASHE</name>
<comment type="caution">
    <text evidence="3">The sequence shown here is derived from an EMBL/GenBank/DDBJ whole genome shotgun (WGS) entry which is preliminary data.</text>
</comment>
<keyword evidence="1" id="KW-0472">Membrane</keyword>